<gene>
    <name evidence="4" type="ORF">SAMN05444405_10313</name>
</gene>
<evidence type="ECO:0000259" key="3">
    <source>
        <dbReference type="Pfam" id="PF13439"/>
    </source>
</evidence>
<dbReference type="PANTHER" id="PTHR46401:SF2">
    <property type="entry name" value="GLYCOSYLTRANSFERASE WBBK-RELATED"/>
    <property type="match status" value="1"/>
</dbReference>
<feature type="domain" description="Glycosyltransferase subfamily 4-like N-terminal" evidence="3">
    <location>
        <begin position="24"/>
        <end position="202"/>
    </location>
</feature>
<dbReference type="InterPro" id="IPR001296">
    <property type="entry name" value="Glyco_trans_1"/>
</dbReference>
<dbReference type="AlphaFoldDB" id="A0A1M4W7Q8"/>
<name>A0A1M4W7Q8_9BACE</name>
<dbReference type="Gene3D" id="3.40.50.2000">
    <property type="entry name" value="Glycogen Phosphorylase B"/>
    <property type="match status" value="2"/>
</dbReference>
<evidence type="ECO:0000313" key="4">
    <source>
        <dbReference type="EMBL" id="SHE77298.1"/>
    </source>
</evidence>
<dbReference type="InterPro" id="IPR028098">
    <property type="entry name" value="Glyco_trans_4-like_N"/>
</dbReference>
<dbReference type="OrthoDB" id="1220440at2"/>
<feature type="domain" description="Glycosyl transferase family 1" evidence="2">
    <location>
        <begin position="214"/>
        <end position="381"/>
    </location>
</feature>
<dbReference type="GO" id="GO:0016757">
    <property type="term" value="F:glycosyltransferase activity"/>
    <property type="evidence" value="ECO:0007669"/>
    <property type="project" value="InterPro"/>
</dbReference>
<dbReference type="Pfam" id="PF00534">
    <property type="entry name" value="Glycos_transf_1"/>
    <property type="match status" value="1"/>
</dbReference>
<dbReference type="RefSeq" id="WP_073399237.1">
    <property type="nucleotide sequence ID" value="NZ_FQTV01000003.1"/>
</dbReference>
<evidence type="ECO:0000313" key="5">
    <source>
        <dbReference type="Proteomes" id="UP000184509"/>
    </source>
</evidence>
<dbReference type="Proteomes" id="UP000184509">
    <property type="component" value="Unassembled WGS sequence"/>
</dbReference>
<accession>A0A1M4W7Q8</accession>
<sequence>MKKKNVLIITGVFPPEPVVSATITNDVAIELSKKYVVTVLCPRPTRPLGFKFNNEEHILNMSYKRVVVNSYVFPESKLLGRFKESISLGKHAVHYIEKHHDEIDIIYNAPWQLFGRYMISKAAMKYKIPYITPVQDLYPESLLAKIPAWKWIQKIVVSILLPIDKVTLCNAQIVHTISDKMRTYLAKTRGIDNNRFAVILNWHNEEQFVNYLNIHQSEHNEDDPFTFMYLGNIGSLAGIDVVIDAFAKADISGTRLVIAGAGTEKENLRRQAMQFAGIDIQFWDVPNGKVPNIQDRADVMILPVKKGFSLSSIPSKLPAYMFSAKPVIACVDDNSDTALAVIDSRCGWVEEPENINKLKECMQKAATTEKKILQEMGENGFNFAMTHFSRRSNLPKLCKVYEDILDS</sequence>
<dbReference type="GO" id="GO:0009103">
    <property type="term" value="P:lipopolysaccharide biosynthetic process"/>
    <property type="evidence" value="ECO:0007669"/>
    <property type="project" value="TreeGrafter"/>
</dbReference>
<evidence type="ECO:0000259" key="2">
    <source>
        <dbReference type="Pfam" id="PF00534"/>
    </source>
</evidence>
<dbReference type="Pfam" id="PF13439">
    <property type="entry name" value="Glyco_transf_4"/>
    <property type="match status" value="1"/>
</dbReference>
<dbReference type="SUPFAM" id="SSF53756">
    <property type="entry name" value="UDP-Glycosyltransferase/glycogen phosphorylase"/>
    <property type="match status" value="1"/>
</dbReference>
<dbReference type="PANTHER" id="PTHR46401">
    <property type="entry name" value="GLYCOSYLTRANSFERASE WBBK-RELATED"/>
    <property type="match status" value="1"/>
</dbReference>
<protein>
    <submittedName>
        <fullName evidence="4">Glycosyltransferase involved in cell wall bisynthesis</fullName>
    </submittedName>
</protein>
<dbReference type="EMBL" id="FQTV01000003">
    <property type="protein sequence ID" value="SHE77298.1"/>
    <property type="molecule type" value="Genomic_DNA"/>
</dbReference>
<reference evidence="4 5" key="1">
    <citation type="submission" date="2016-11" db="EMBL/GenBank/DDBJ databases">
        <authorList>
            <person name="Jaros S."/>
            <person name="Januszkiewicz K."/>
            <person name="Wedrychowicz H."/>
        </authorList>
    </citation>
    <scope>NUCLEOTIDE SEQUENCE [LARGE SCALE GENOMIC DNA]</scope>
    <source>
        <strain evidence="4 5">DSM 26991</strain>
    </source>
</reference>
<evidence type="ECO:0000256" key="1">
    <source>
        <dbReference type="ARBA" id="ARBA00022679"/>
    </source>
</evidence>
<dbReference type="CDD" id="cd03794">
    <property type="entry name" value="GT4_WbuB-like"/>
    <property type="match status" value="1"/>
</dbReference>
<keyword evidence="1 4" id="KW-0808">Transferase</keyword>
<dbReference type="STRING" id="1297750.SAMN05444405_10313"/>
<organism evidence="4 5">
    <name type="scientific">Bacteroides luti</name>
    <dbReference type="NCBI Taxonomy" id="1297750"/>
    <lineage>
        <taxon>Bacteria</taxon>
        <taxon>Pseudomonadati</taxon>
        <taxon>Bacteroidota</taxon>
        <taxon>Bacteroidia</taxon>
        <taxon>Bacteroidales</taxon>
        <taxon>Bacteroidaceae</taxon>
        <taxon>Bacteroides</taxon>
    </lineage>
</organism>
<keyword evidence="5" id="KW-1185">Reference proteome</keyword>
<proteinExistence type="predicted"/>